<dbReference type="EMBL" id="CAMXCT010004665">
    <property type="protein sequence ID" value="CAI4009862.1"/>
    <property type="molecule type" value="Genomic_DNA"/>
</dbReference>
<evidence type="ECO:0000259" key="1">
    <source>
        <dbReference type="Pfam" id="PF26188"/>
    </source>
</evidence>
<gene>
    <name evidence="2" type="ORF">C1SCF055_LOCUS35192</name>
</gene>
<dbReference type="OrthoDB" id="435073at2759"/>
<feature type="domain" description="RNA-editing substrate-binding complex 6 protein" evidence="1">
    <location>
        <begin position="203"/>
        <end position="341"/>
    </location>
</feature>
<organism evidence="2">
    <name type="scientific">Cladocopium goreaui</name>
    <dbReference type="NCBI Taxonomy" id="2562237"/>
    <lineage>
        <taxon>Eukaryota</taxon>
        <taxon>Sar</taxon>
        <taxon>Alveolata</taxon>
        <taxon>Dinophyceae</taxon>
        <taxon>Suessiales</taxon>
        <taxon>Symbiodiniaceae</taxon>
        <taxon>Cladocopium</taxon>
    </lineage>
</organism>
<proteinExistence type="predicted"/>
<dbReference type="Pfam" id="PF26188">
    <property type="entry name" value="RESC6"/>
    <property type="match status" value="1"/>
</dbReference>
<reference evidence="3" key="2">
    <citation type="submission" date="2024-04" db="EMBL/GenBank/DDBJ databases">
        <authorList>
            <person name="Chen Y."/>
            <person name="Shah S."/>
            <person name="Dougan E. K."/>
            <person name="Thang M."/>
            <person name="Chan C."/>
        </authorList>
    </citation>
    <scope>NUCLEOTIDE SEQUENCE [LARGE SCALE GENOMIC DNA]</scope>
</reference>
<protein>
    <recommendedName>
        <fullName evidence="1">RNA-editing substrate-binding complex 6 protein domain-containing protein</fullName>
    </recommendedName>
</protein>
<evidence type="ECO:0000313" key="2">
    <source>
        <dbReference type="EMBL" id="CAI4009862.1"/>
    </source>
</evidence>
<accession>A0A9P1DH87</accession>
<comment type="caution">
    <text evidence="2">The sequence shown here is derived from an EMBL/GenBank/DDBJ whole genome shotgun (WGS) entry which is preliminary data.</text>
</comment>
<name>A0A9P1DH87_9DINO</name>
<dbReference type="EMBL" id="CAMXCT030004665">
    <property type="protein sequence ID" value="CAL4797174.1"/>
    <property type="molecule type" value="Genomic_DNA"/>
</dbReference>
<keyword evidence="4" id="KW-1185">Reference proteome</keyword>
<dbReference type="EMBL" id="CAMXCT020004665">
    <property type="protein sequence ID" value="CAL1163237.1"/>
    <property type="molecule type" value="Genomic_DNA"/>
</dbReference>
<sequence length="359" mass="38510">ALALQILARQAAGPRKAAILKDQRLKGMVQALQDHAQHLEVWILCSGSAALGRLGTLSLHAAHATAAAADELLRRSQEKLGHFSKAQAALLLASLALVPERLSSAVGSELRNSLVSMLELQSQDLPPEACAQLAPALVKLRSQSETLAQGLAKRLSACDLTELSPEDVAKAAQSLVALRQAPNKLMEATEQVLRHQIHLCTPRAIVHFAGSLSEGRGDVDVFKDFLMPAARSFISDFNCRDLCTIAESFAKAGCAEADFLADLAEMLQRKVGDMGAHEVSVAFQVFAPISYAVPALLPAVTQRAMEVASELSPKQLTHTLQGLSRSQLDAEPLLPALKRRAQQLAHVLFGAPWELLWAG</sequence>
<evidence type="ECO:0000313" key="3">
    <source>
        <dbReference type="EMBL" id="CAL1163237.1"/>
    </source>
</evidence>
<feature type="non-terminal residue" evidence="2">
    <location>
        <position position="359"/>
    </location>
</feature>
<feature type="non-terminal residue" evidence="2">
    <location>
        <position position="1"/>
    </location>
</feature>
<dbReference type="Proteomes" id="UP001152797">
    <property type="component" value="Unassembled WGS sequence"/>
</dbReference>
<evidence type="ECO:0000313" key="4">
    <source>
        <dbReference type="Proteomes" id="UP001152797"/>
    </source>
</evidence>
<reference evidence="2" key="1">
    <citation type="submission" date="2022-10" db="EMBL/GenBank/DDBJ databases">
        <authorList>
            <person name="Chen Y."/>
            <person name="Dougan E. K."/>
            <person name="Chan C."/>
            <person name="Rhodes N."/>
            <person name="Thang M."/>
        </authorList>
    </citation>
    <scope>NUCLEOTIDE SEQUENCE</scope>
</reference>
<dbReference type="InterPro" id="IPR058917">
    <property type="entry name" value="RESC6_dom"/>
</dbReference>
<dbReference type="AlphaFoldDB" id="A0A9P1DH87"/>